<evidence type="ECO:0000313" key="8">
    <source>
        <dbReference type="Proteomes" id="UP001174909"/>
    </source>
</evidence>
<dbReference type="InterPro" id="IPR043358">
    <property type="entry name" value="GNL1-like"/>
</dbReference>
<keyword evidence="1" id="KW-0547">Nucleotide-binding</keyword>
<dbReference type="SUPFAM" id="SSF52540">
    <property type="entry name" value="P-loop containing nucleoside triphosphate hydrolases"/>
    <property type="match status" value="1"/>
</dbReference>
<protein>
    <recommendedName>
        <fullName evidence="4">Guanine nucleotide-binding protein-like 1</fullName>
    </recommendedName>
</protein>
<feature type="region of interest" description="Disordered" evidence="5">
    <location>
        <begin position="292"/>
        <end position="320"/>
    </location>
</feature>
<feature type="domain" description="G" evidence="6">
    <location>
        <begin position="411"/>
        <end position="466"/>
    </location>
</feature>
<feature type="compositionally biased region" description="Gly residues" evidence="5">
    <location>
        <begin position="351"/>
        <end position="371"/>
    </location>
</feature>
<feature type="region of interest" description="Disordered" evidence="5">
    <location>
        <begin position="347"/>
        <end position="405"/>
    </location>
</feature>
<sequence length="651" mass="72608">MPPKRSLRSVPSKNRRKPFSHKQKKLQLQQKRQRKGDRRDGKPTTRRINRELAVVGTPPTVSAEDGGDERGEGSSTETGSEGEAVATVEVARLNLQPATADTDTHYDPNRYKLHFQRESAEEIERRKLRAQTQPLAPVPESEMEVSVEDIYRPGSDLDIPRRPPWSYSMTKEQLDQQEQSAFQDYLSRIHSNHRPQDLSLFEHNLETWRQLWRVLEISDVVLFITDVRHPALHFSPALYSHVVEDLRKKLVLVLNKVDLVPPEVAVAWRHYFVSKFPQLHVVCFTCFPSHHPSSTPSSPHPHPSSGRVSLRPRKRVGGTLPSAVGSRELFEVVEEMFAGKVDLSGWRQRLEGGGGGGEGGEGRKGGGGGDSGVDNTDSDSEKESGKTGKRQAEVEENDAAKVQSDSTGIVTIGMVGHPNVGKSSILNGLVGKKKVSTSRTPGHTKHFQTIFLSRSVRLCDCPGLVFPSLVNRQLQIMSGMYPVAQVREPYTPVGYLAERTPLTSLLGLVEEEGEEGWTAWGVCEAWAKKRRFYTSKAARLDTYRAANNILRLAVDGRVSMYFRPPGFSKEKDKWKEHPEVKEMIELQQQGLTRGQESGGSVGGCTHGNDPSDPEEGEEREEEGWESGDECKWSSEGGEIGEEVDEEEKETV</sequence>
<accession>A0AA35T054</accession>
<evidence type="ECO:0000256" key="5">
    <source>
        <dbReference type="SAM" id="MobiDB-lite"/>
    </source>
</evidence>
<dbReference type="Pfam" id="PF01926">
    <property type="entry name" value="MMR_HSR1"/>
    <property type="match status" value="1"/>
</dbReference>
<feature type="compositionally biased region" description="Low complexity" evidence="5">
    <location>
        <begin position="73"/>
        <end position="83"/>
    </location>
</feature>
<dbReference type="EMBL" id="CASHTH010003024">
    <property type="protein sequence ID" value="CAI8039058.1"/>
    <property type="molecule type" value="Genomic_DNA"/>
</dbReference>
<feature type="compositionally biased region" description="Basic residues" evidence="5">
    <location>
        <begin position="13"/>
        <end position="36"/>
    </location>
</feature>
<feature type="compositionally biased region" description="Acidic residues" evidence="5">
    <location>
        <begin position="638"/>
        <end position="651"/>
    </location>
</feature>
<keyword evidence="8" id="KW-1185">Reference proteome</keyword>
<dbReference type="PANTHER" id="PTHR45709">
    <property type="entry name" value="LARGE SUBUNIT GTPASE 1 HOMOLOG-RELATED"/>
    <property type="match status" value="1"/>
</dbReference>
<organism evidence="7 8">
    <name type="scientific">Geodia barretti</name>
    <name type="common">Barrett's horny sponge</name>
    <dbReference type="NCBI Taxonomy" id="519541"/>
    <lineage>
        <taxon>Eukaryota</taxon>
        <taxon>Metazoa</taxon>
        <taxon>Porifera</taxon>
        <taxon>Demospongiae</taxon>
        <taxon>Heteroscleromorpha</taxon>
        <taxon>Tetractinellida</taxon>
        <taxon>Astrophorina</taxon>
        <taxon>Geodiidae</taxon>
        <taxon>Geodia</taxon>
    </lineage>
</organism>
<comment type="caution">
    <text evidence="7">The sequence shown here is derived from an EMBL/GenBank/DDBJ whole genome shotgun (WGS) entry which is preliminary data.</text>
</comment>
<dbReference type="PANTHER" id="PTHR45709:SF3">
    <property type="entry name" value="GUANINE NUCLEOTIDE-BINDING PROTEIN-LIKE 1"/>
    <property type="match status" value="1"/>
</dbReference>
<dbReference type="Proteomes" id="UP001174909">
    <property type="component" value="Unassembled WGS sequence"/>
</dbReference>
<reference evidence="7" key="1">
    <citation type="submission" date="2023-03" db="EMBL/GenBank/DDBJ databases">
        <authorList>
            <person name="Steffen K."/>
            <person name="Cardenas P."/>
        </authorList>
    </citation>
    <scope>NUCLEOTIDE SEQUENCE</scope>
</reference>
<feature type="region of interest" description="Disordered" evidence="5">
    <location>
        <begin position="590"/>
        <end position="651"/>
    </location>
</feature>
<dbReference type="AlphaFoldDB" id="A0AA35T054"/>
<dbReference type="InterPro" id="IPR027417">
    <property type="entry name" value="P-loop_NTPase"/>
</dbReference>
<dbReference type="CDD" id="cd01857">
    <property type="entry name" value="HSR1_MMR1"/>
    <property type="match status" value="1"/>
</dbReference>
<feature type="region of interest" description="Disordered" evidence="5">
    <location>
        <begin position="1"/>
        <end position="83"/>
    </location>
</feature>
<evidence type="ECO:0000259" key="6">
    <source>
        <dbReference type="Pfam" id="PF01926"/>
    </source>
</evidence>
<evidence type="ECO:0000256" key="3">
    <source>
        <dbReference type="ARBA" id="ARBA00037770"/>
    </source>
</evidence>
<name>A0AA35T054_GEOBA</name>
<feature type="compositionally biased region" description="Basic and acidic residues" evidence="5">
    <location>
        <begin position="379"/>
        <end position="393"/>
    </location>
</feature>
<dbReference type="InterPro" id="IPR006073">
    <property type="entry name" value="GTP-bd"/>
</dbReference>
<feature type="compositionally biased region" description="Gly residues" evidence="5">
    <location>
        <begin position="596"/>
        <end position="605"/>
    </location>
</feature>
<feature type="compositionally biased region" description="Acidic residues" evidence="5">
    <location>
        <begin position="611"/>
        <end position="627"/>
    </location>
</feature>
<evidence type="ECO:0000256" key="2">
    <source>
        <dbReference type="ARBA" id="ARBA00023134"/>
    </source>
</evidence>
<dbReference type="PRINTS" id="PR00326">
    <property type="entry name" value="GTP1OBG"/>
</dbReference>
<proteinExistence type="predicted"/>
<keyword evidence="2" id="KW-0342">GTP-binding</keyword>
<dbReference type="GO" id="GO:0003924">
    <property type="term" value="F:GTPase activity"/>
    <property type="evidence" value="ECO:0007669"/>
    <property type="project" value="InterPro"/>
</dbReference>
<evidence type="ECO:0000313" key="7">
    <source>
        <dbReference type="EMBL" id="CAI8039058.1"/>
    </source>
</evidence>
<dbReference type="Gene3D" id="3.40.50.300">
    <property type="entry name" value="P-loop containing nucleotide triphosphate hydrolases"/>
    <property type="match status" value="1"/>
</dbReference>
<dbReference type="GO" id="GO:0005525">
    <property type="term" value="F:GTP binding"/>
    <property type="evidence" value="ECO:0007669"/>
    <property type="project" value="UniProtKB-KW"/>
</dbReference>
<comment type="function">
    <text evidence="3">Possible regulatory or functional link with the histocompatibility cluster.</text>
</comment>
<evidence type="ECO:0000256" key="4">
    <source>
        <dbReference type="ARBA" id="ARBA00039902"/>
    </source>
</evidence>
<evidence type="ECO:0000256" key="1">
    <source>
        <dbReference type="ARBA" id="ARBA00022741"/>
    </source>
</evidence>
<gene>
    <name evidence="7" type="ORF">GBAR_LOCUS21725</name>
</gene>